<dbReference type="AlphaFoldDB" id="H3NM77"/>
<keyword evidence="4 6" id="KW-0378">Hydrolase</keyword>
<dbReference type="GeneID" id="96998459"/>
<keyword evidence="5 6" id="KW-0326">Glycosidase</keyword>
<dbReference type="InterPro" id="IPR017853">
    <property type="entry name" value="GH"/>
</dbReference>
<evidence type="ECO:0000256" key="1">
    <source>
        <dbReference type="ARBA" id="ARBA00001231"/>
    </source>
</evidence>
<dbReference type="GO" id="GO:0009254">
    <property type="term" value="P:peptidoglycan turnover"/>
    <property type="evidence" value="ECO:0007669"/>
    <property type="project" value="TreeGrafter"/>
</dbReference>
<dbReference type="Gene3D" id="3.20.20.300">
    <property type="entry name" value="Glycoside hydrolase, family 3, N-terminal domain"/>
    <property type="match status" value="1"/>
</dbReference>
<dbReference type="InterPro" id="IPR036962">
    <property type="entry name" value="Glyco_hydro_3_N_sf"/>
</dbReference>
<feature type="chain" id="PRO_5003591213" description="beta-N-acetylhexosaminidase" evidence="7">
    <location>
        <begin position="27"/>
        <end position="820"/>
    </location>
</feature>
<feature type="domain" description="Glycoside hydrolase family 3 N-terminal" evidence="8">
    <location>
        <begin position="42"/>
        <end position="394"/>
    </location>
</feature>
<dbReference type="GO" id="GO:0005975">
    <property type="term" value="P:carbohydrate metabolic process"/>
    <property type="evidence" value="ECO:0007669"/>
    <property type="project" value="InterPro"/>
</dbReference>
<dbReference type="FunFam" id="3.20.20.300:FF:000014">
    <property type="entry name" value="Beta-hexosaminidase, lipoprotein"/>
    <property type="match status" value="1"/>
</dbReference>
<evidence type="ECO:0000259" key="9">
    <source>
        <dbReference type="Pfam" id="PF01915"/>
    </source>
</evidence>
<dbReference type="Gene3D" id="2.10.270.10">
    <property type="entry name" value="Cholin Binding"/>
    <property type="match status" value="2"/>
</dbReference>
<dbReference type="InterPro" id="IPR019800">
    <property type="entry name" value="Glyco_hydro_3_AS"/>
</dbReference>
<evidence type="ECO:0000256" key="4">
    <source>
        <dbReference type="ARBA" id="ARBA00022801"/>
    </source>
</evidence>
<evidence type="ECO:0000313" key="11">
    <source>
        <dbReference type="Proteomes" id="UP000004191"/>
    </source>
</evidence>
<evidence type="ECO:0000256" key="2">
    <source>
        <dbReference type="ARBA" id="ARBA00005336"/>
    </source>
</evidence>
<comment type="similarity">
    <text evidence="2 6">Belongs to the glycosyl hydrolase 3 family.</text>
</comment>
<keyword evidence="11" id="KW-1185">Reference proteome</keyword>
<accession>H3NM77</accession>
<protein>
    <recommendedName>
        <fullName evidence="3">beta-N-acetylhexosaminidase</fullName>
        <ecNumber evidence="3">3.2.1.52</ecNumber>
    </recommendedName>
</protein>
<reference evidence="10 11" key="1">
    <citation type="submission" date="2012-01" db="EMBL/GenBank/DDBJ databases">
        <title>The Genome Sequence of Helcococcus kunzii ATCC 51366.</title>
        <authorList>
            <consortium name="The Broad Institute Genome Sequencing Platform"/>
            <person name="Earl A."/>
            <person name="Ward D."/>
            <person name="Feldgarden M."/>
            <person name="Gevers D."/>
            <person name="Huys G."/>
            <person name="Young S.K."/>
            <person name="Zeng Q."/>
            <person name="Gargeya S."/>
            <person name="Fitzgerald M."/>
            <person name="Haas B."/>
            <person name="Abouelleil A."/>
            <person name="Alvarado L."/>
            <person name="Arachchi H.M."/>
            <person name="Berlin A."/>
            <person name="Chapman S.B."/>
            <person name="Gearin G."/>
            <person name="Goldberg J."/>
            <person name="Griggs A."/>
            <person name="Gujja S."/>
            <person name="Hansen M."/>
            <person name="Heiman D."/>
            <person name="Howarth C."/>
            <person name="Larimer J."/>
            <person name="Lui A."/>
            <person name="MacDonald P.J.P."/>
            <person name="McCowen C."/>
            <person name="Montmayeur A."/>
            <person name="Murphy C."/>
            <person name="Neiman D."/>
            <person name="Pearson M."/>
            <person name="Priest M."/>
            <person name="Roberts A."/>
            <person name="Saif S."/>
            <person name="Shea T."/>
            <person name="Sisk P."/>
            <person name="Stolte C."/>
            <person name="Sykes S."/>
            <person name="Wortman J."/>
            <person name="Nusbaum C."/>
            <person name="Birren B."/>
        </authorList>
    </citation>
    <scope>NUCLEOTIDE SEQUENCE [LARGE SCALE GENOMIC DNA]</scope>
    <source>
        <strain evidence="10 11">ATCC 51366</strain>
    </source>
</reference>
<dbReference type="InterPro" id="IPR002772">
    <property type="entry name" value="Glyco_hydro_3_C"/>
</dbReference>
<dbReference type="PANTHER" id="PTHR30480">
    <property type="entry name" value="BETA-HEXOSAMINIDASE-RELATED"/>
    <property type="match status" value="1"/>
</dbReference>
<dbReference type="RefSeq" id="WP_005397538.1">
    <property type="nucleotide sequence ID" value="NZ_JH601088.1"/>
</dbReference>
<sequence>MKRKLLSILLAFVLIFQFIPLGTAEAANTSGKSVDEIVAGMTLDEKIGQMLMVEFRNWKTADQTELKPVTELNSEIKEAIQKYKFGGIILFAENVVETEQTRRLTHYIQEAAIEAKMPPLLLSIDQEGGKVVRLGTGTNMPGNMALGATADEDLAYIYGKTIGEEVKSLGINVNLAPVMDVNNNPNNPVIGERSISSDPNLVAKLGTKVLYGIQDTGVSAAIKHFPGHGDTATDSHVGLPEVDKSYDEVSQMELVPFFKAAEQGVDMIMTAHISYPQLEKDKAISKKDGTEISIPATLSDDILTGVIRDKMNYDGIIITDAMNMKAISSHFGEEEAILMTIKAGTDIPLMPTLLQSKADLEKLDGIIAAIKTAVENNEITEERIDESVKRILELKERRGILDLDQYNIPLEEKLTTALETVGSREHFENQRMITQRALTVTKNNDNTLPLKPKAGEKVLILTPYENELPGFTYGFTNLQKEGIIDKAVKYEVKQFTDKTTSEEISALVDKFDYVIVTSEISAESRLASTHWLSNIPDQLTTLAKKAGKPSVVISIGKPYDADRYDMADAMVLAYGAKGMDPTEAGKDPVKAFGPNIPYSLDVVFGKVGSTGKLPVDVPALDDNNKYSDEIAYPLGFGLKTDAKDDEEPEKHGWEQVGGKWFYYDHGKQAKSEWKWIDNTWKFFNSKGESMTQTYHENGMIWLSLEGPQTRYQKGWWTNPDNGYRYFFRLSSGTMVKGRQWIDGNWRFFRKSGTLATGWQKLPLGWMYFRPGTGTQAFGWQWIDGVWRYLRPSTGTRVSGKQWIDGRWYNFTGDGKLIGRR</sequence>
<comment type="caution">
    <text evidence="10">The sequence shown here is derived from an EMBL/GenBank/DDBJ whole genome shotgun (WGS) entry which is preliminary data.</text>
</comment>
<dbReference type="InterPro" id="IPR001764">
    <property type="entry name" value="Glyco_hydro_3_N"/>
</dbReference>
<dbReference type="InterPro" id="IPR036881">
    <property type="entry name" value="Glyco_hydro_3_C_sf"/>
</dbReference>
<dbReference type="Proteomes" id="UP000004191">
    <property type="component" value="Unassembled WGS sequence"/>
</dbReference>
<dbReference type="PATRIC" id="fig|883114.3.peg.432"/>
<gene>
    <name evidence="10" type="ORF">HMPREF9709_00438</name>
</gene>
<dbReference type="EMBL" id="AGEI01000012">
    <property type="protein sequence ID" value="EHR35486.1"/>
    <property type="molecule type" value="Genomic_DNA"/>
</dbReference>
<dbReference type="STRING" id="883114.HMPREF9709_00438"/>
<dbReference type="PANTHER" id="PTHR30480:SF13">
    <property type="entry name" value="BETA-HEXOSAMINIDASE"/>
    <property type="match status" value="1"/>
</dbReference>
<evidence type="ECO:0000256" key="3">
    <source>
        <dbReference type="ARBA" id="ARBA00012663"/>
    </source>
</evidence>
<feature type="signal peptide" evidence="7">
    <location>
        <begin position="1"/>
        <end position="26"/>
    </location>
</feature>
<evidence type="ECO:0000256" key="6">
    <source>
        <dbReference type="RuleBase" id="RU361161"/>
    </source>
</evidence>
<dbReference type="HOGENOM" id="CLU_008392_5_1_9"/>
<dbReference type="Pfam" id="PF00933">
    <property type="entry name" value="Glyco_hydro_3"/>
    <property type="match status" value="1"/>
</dbReference>
<comment type="catalytic activity">
    <reaction evidence="1">
        <text>Hydrolysis of terminal non-reducing N-acetyl-D-hexosamine residues in N-acetyl-beta-D-hexosaminides.</text>
        <dbReference type="EC" id="3.2.1.52"/>
    </reaction>
</comment>
<dbReference type="Gene3D" id="3.40.50.1700">
    <property type="entry name" value="Glycoside hydrolase family 3 C-terminal domain"/>
    <property type="match status" value="1"/>
</dbReference>
<feature type="domain" description="Glycoside hydrolase family 3 C-terminal" evidence="9">
    <location>
        <begin position="442"/>
        <end position="639"/>
    </location>
</feature>
<organism evidence="10 11">
    <name type="scientific">Helcococcus kunzii ATCC 51366</name>
    <dbReference type="NCBI Taxonomy" id="883114"/>
    <lineage>
        <taxon>Bacteria</taxon>
        <taxon>Bacillati</taxon>
        <taxon>Bacillota</taxon>
        <taxon>Tissierellia</taxon>
        <taxon>Tissierellales</taxon>
        <taxon>Peptoniphilaceae</taxon>
        <taxon>Helcococcus</taxon>
    </lineage>
</organism>
<dbReference type="OrthoDB" id="9805821at2"/>
<dbReference type="GO" id="GO:0004563">
    <property type="term" value="F:beta-N-acetylhexosaminidase activity"/>
    <property type="evidence" value="ECO:0007669"/>
    <property type="project" value="UniProtKB-EC"/>
</dbReference>
<keyword evidence="7" id="KW-0732">Signal</keyword>
<dbReference type="InterPro" id="IPR050226">
    <property type="entry name" value="NagZ_Beta-hexosaminidase"/>
</dbReference>
<evidence type="ECO:0000313" key="10">
    <source>
        <dbReference type="EMBL" id="EHR35486.1"/>
    </source>
</evidence>
<dbReference type="SUPFAM" id="SSF52279">
    <property type="entry name" value="Beta-D-glucan exohydrolase, C-terminal domain"/>
    <property type="match status" value="1"/>
</dbReference>
<dbReference type="EC" id="3.2.1.52" evidence="3"/>
<dbReference type="SUPFAM" id="SSF51445">
    <property type="entry name" value="(Trans)glycosidases"/>
    <property type="match status" value="1"/>
</dbReference>
<dbReference type="PROSITE" id="PS00775">
    <property type="entry name" value="GLYCOSYL_HYDROL_F3"/>
    <property type="match status" value="1"/>
</dbReference>
<dbReference type="eggNOG" id="COG1472">
    <property type="taxonomic scope" value="Bacteria"/>
</dbReference>
<evidence type="ECO:0000259" key="8">
    <source>
        <dbReference type="Pfam" id="PF00933"/>
    </source>
</evidence>
<evidence type="ECO:0000256" key="5">
    <source>
        <dbReference type="ARBA" id="ARBA00023295"/>
    </source>
</evidence>
<dbReference type="PRINTS" id="PR00133">
    <property type="entry name" value="GLHYDRLASE3"/>
</dbReference>
<name>H3NM77_9FIRM</name>
<proteinExistence type="inferred from homology"/>
<evidence type="ECO:0000256" key="7">
    <source>
        <dbReference type="SAM" id="SignalP"/>
    </source>
</evidence>
<dbReference type="SUPFAM" id="SSF69360">
    <property type="entry name" value="Cell wall binding repeat"/>
    <property type="match status" value="1"/>
</dbReference>
<dbReference type="Pfam" id="PF01915">
    <property type="entry name" value="Glyco_hydro_3_C"/>
    <property type="match status" value="1"/>
</dbReference>